<dbReference type="InParanoid" id="A0A7X0JVB9"/>
<sequence>MSVNRLQKRTVRDACRTKSLASGLLLGTLGLSAIACSDAVPLEAKLLNFKHSDIQHSYLDGQKDDLLSAGLGLGGLQAQALPEAENPQKLTEMDLRRAAIHTNYRGIVSTHNDAGYGRLYGPDKNQKPIPGHEYRSSVHYPDGALAANIVVQVPDSFQRGKPCIIAAPSSGSRGVWGAIGTAGDWGLRHGCVVAYTDKGTGTGFQFLNNGEHYSSSGLLQSGDISAEFKPTDLRIATKHAHSAKHVEKNWGRYTLQAVQMAFYLLNQHHRNSKQNYFTRDNTTVIASSISNGGNSVIQAAELDNQNWIDAVVASEPTLNLPSDFKYNVEHPSDPYSGSGRDILYLGIQHALYQPCAMLASKTDSPSIFAAAIGPATAALQQRCKNLKNAGLLNGSDEQLAREAEAKLSALGFQTPMYSLQAFAVANHLWPSIAVNYANAYGRKKAQDSLCDFSFVYQEQGQSKVMPATARQALYGQSSGIPNTAGISLAYKGQPLNIFDTSDSSFTGFQCLAKFYDTKAVQESIAALSLNGDLHGKPTLIIHGNLDSLVGPNHNSRGYMALRASRFPDRDNVRYIEINKGQHFDALLSWPEFRQQLVPMHHYYEQAMEAMWQHLHQAKPLPANQVVDSQAALQLSQKQLPAFSSRENIKVEAGSLRF</sequence>
<dbReference type="InterPro" id="IPR029058">
    <property type="entry name" value="AB_hydrolase_fold"/>
</dbReference>
<dbReference type="GO" id="GO:0005615">
    <property type="term" value="C:extracellular space"/>
    <property type="evidence" value="ECO:0007669"/>
    <property type="project" value="InterPro"/>
</dbReference>
<dbReference type="Proteomes" id="UP000528457">
    <property type="component" value="Unassembled WGS sequence"/>
</dbReference>
<dbReference type="GO" id="GO:0047989">
    <property type="term" value="F:hydroxybutyrate-dimer hydrolase activity"/>
    <property type="evidence" value="ECO:0007669"/>
    <property type="project" value="UniProtKB-EC"/>
</dbReference>
<proteinExistence type="predicted"/>
<evidence type="ECO:0000256" key="1">
    <source>
        <dbReference type="ARBA" id="ARBA00022801"/>
    </source>
</evidence>
<accession>A0A7X0JVB9</accession>
<dbReference type="RefSeq" id="WP_166845813.1">
    <property type="nucleotide sequence ID" value="NZ_JAAONY010000002.1"/>
</dbReference>
<evidence type="ECO:0000313" key="2">
    <source>
        <dbReference type="EMBL" id="MBB6522479.1"/>
    </source>
</evidence>
<protein>
    <submittedName>
        <fullName evidence="2">Hydroxybutyrate-dimer hydrolase</fullName>
        <ecNumber evidence="2">3.1.1.22</ecNumber>
    </submittedName>
</protein>
<comment type="caution">
    <text evidence="2">The sequence shown here is derived from an EMBL/GenBank/DDBJ whole genome shotgun (WGS) entry which is preliminary data.</text>
</comment>
<dbReference type="SUPFAM" id="SSF53474">
    <property type="entry name" value="alpha/beta-Hydrolases"/>
    <property type="match status" value="1"/>
</dbReference>
<dbReference type="EC" id="3.1.1.22" evidence="2"/>
<dbReference type="AlphaFoldDB" id="A0A7X0JVB9"/>
<organism evidence="2 3">
    <name type="scientific">Pseudoteredinibacter isoporae</name>
    <dbReference type="NCBI Taxonomy" id="570281"/>
    <lineage>
        <taxon>Bacteria</taxon>
        <taxon>Pseudomonadati</taxon>
        <taxon>Pseudomonadota</taxon>
        <taxon>Gammaproteobacteria</taxon>
        <taxon>Cellvibrionales</taxon>
        <taxon>Cellvibrionaceae</taxon>
        <taxon>Pseudoteredinibacter</taxon>
    </lineage>
</organism>
<dbReference type="InterPro" id="IPR016582">
    <property type="entry name" value="OHBut_olig_hydro_put"/>
</dbReference>
<dbReference type="EMBL" id="JACHHT010000002">
    <property type="protein sequence ID" value="MBB6522479.1"/>
    <property type="molecule type" value="Genomic_DNA"/>
</dbReference>
<name>A0A7X0JVB9_9GAMM</name>
<reference evidence="2 3" key="1">
    <citation type="submission" date="2020-08" db="EMBL/GenBank/DDBJ databases">
        <title>Genomic Encyclopedia of Type Strains, Phase IV (KMG-IV): sequencing the most valuable type-strain genomes for metagenomic binning, comparative biology and taxonomic classification.</title>
        <authorList>
            <person name="Goeker M."/>
        </authorList>
    </citation>
    <scope>NUCLEOTIDE SEQUENCE [LARGE SCALE GENOMIC DNA]</scope>
    <source>
        <strain evidence="2 3">DSM 22368</strain>
    </source>
</reference>
<gene>
    <name evidence="2" type="ORF">HNR48_002764</name>
</gene>
<keyword evidence="3" id="KW-1185">Reference proteome</keyword>
<evidence type="ECO:0000313" key="3">
    <source>
        <dbReference type="Proteomes" id="UP000528457"/>
    </source>
</evidence>
<keyword evidence="1 2" id="KW-0378">Hydrolase</keyword>
<dbReference type="Pfam" id="PF10605">
    <property type="entry name" value="3HBOH"/>
    <property type="match status" value="1"/>
</dbReference>
<dbReference type="GO" id="GO:0019605">
    <property type="term" value="P:butyrate metabolic process"/>
    <property type="evidence" value="ECO:0007669"/>
    <property type="project" value="InterPro"/>
</dbReference>
<dbReference type="Gene3D" id="3.40.50.1820">
    <property type="entry name" value="alpha/beta hydrolase"/>
    <property type="match status" value="1"/>
</dbReference>